<accession>A0AAW0GE58</accession>
<name>A0AAW0GE58_9APHY</name>
<comment type="caution">
    <text evidence="2">The sequence shown here is derived from an EMBL/GenBank/DDBJ whole genome shotgun (WGS) entry which is preliminary data.</text>
</comment>
<evidence type="ECO:0000313" key="3">
    <source>
        <dbReference type="Proteomes" id="UP001385951"/>
    </source>
</evidence>
<dbReference type="EMBL" id="JASBNA010000012">
    <property type="protein sequence ID" value="KAK7687886.1"/>
    <property type="molecule type" value="Genomic_DNA"/>
</dbReference>
<protein>
    <submittedName>
        <fullName evidence="2">Uncharacterized protein</fullName>
    </submittedName>
</protein>
<evidence type="ECO:0000313" key="2">
    <source>
        <dbReference type="EMBL" id="KAK7687886.1"/>
    </source>
</evidence>
<evidence type="ECO:0000256" key="1">
    <source>
        <dbReference type="SAM" id="Phobius"/>
    </source>
</evidence>
<reference evidence="2 3" key="1">
    <citation type="submission" date="2022-09" db="EMBL/GenBank/DDBJ databases">
        <authorList>
            <person name="Palmer J.M."/>
        </authorList>
    </citation>
    <scope>NUCLEOTIDE SEQUENCE [LARGE SCALE GENOMIC DNA]</scope>
    <source>
        <strain evidence="2 3">DSM 7382</strain>
    </source>
</reference>
<dbReference type="AlphaFoldDB" id="A0AAW0GE58"/>
<organism evidence="2 3">
    <name type="scientific">Cerrena zonata</name>
    <dbReference type="NCBI Taxonomy" id="2478898"/>
    <lineage>
        <taxon>Eukaryota</taxon>
        <taxon>Fungi</taxon>
        <taxon>Dikarya</taxon>
        <taxon>Basidiomycota</taxon>
        <taxon>Agaricomycotina</taxon>
        <taxon>Agaricomycetes</taxon>
        <taxon>Polyporales</taxon>
        <taxon>Cerrenaceae</taxon>
        <taxon>Cerrena</taxon>
    </lineage>
</organism>
<proteinExistence type="predicted"/>
<keyword evidence="1" id="KW-0812">Transmembrane</keyword>
<keyword evidence="1" id="KW-1133">Transmembrane helix</keyword>
<sequence length="196" mass="22327">MESQRASLSSETGSAMNFETLCDTASRRALAYEHQMKDLDARLSSDLSNARAIDTILRELIQGLKNTQRRSSLALTTAVPNTSTSLSEDLRVLNELEDDLPRVRTQVKDIRNIYDRGKGKAKDLVASLEWLNTPIPLRLRAIIFTSDAPVNKRWKVLFRTLFALIFLACIWISWITLRGAIRAHKQRLVWGERLMS</sequence>
<dbReference type="Proteomes" id="UP001385951">
    <property type="component" value="Unassembled WGS sequence"/>
</dbReference>
<gene>
    <name evidence="2" type="ORF">QCA50_009105</name>
</gene>
<feature type="transmembrane region" description="Helical" evidence="1">
    <location>
        <begin position="156"/>
        <end position="177"/>
    </location>
</feature>
<keyword evidence="3" id="KW-1185">Reference proteome</keyword>
<keyword evidence="1" id="KW-0472">Membrane</keyword>